<dbReference type="EMBL" id="JBHTAC010000001">
    <property type="protein sequence ID" value="MFC7240945.1"/>
    <property type="molecule type" value="Genomic_DNA"/>
</dbReference>
<dbReference type="Proteomes" id="UP001596392">
    <property type="component" value="Unassembled WGS sequence"/>
</dbReference>
<evidence type="ECO:0008006" key="4">
    <source>
        <dbReference type="Google" id="ProtNLM"/>
    </source>
</evidence>
<keyword evidence="1" id="KW-0812">Transmembrane</keyword>
<feature type="transmembrane region" description="Helical" evidence="1">
    <location>
        <begin position="16"/>
        <end position="35"/>
    </location>
</feature>
<comment type="caution">
    <text evidence="2">The sequence shown here is derived from an EMBL/GenBank/DDBJ whole genome shotgun (WGS) entry which is preliminary data.</text>
</comment>
<feature type="transmembrane region" description="Helical" evidence="1">
    <location>
        <begin position="87"/>
        <end position="107"/>
    </location>
</feature>
<gene>
    <name evidence="2" type="ORF">ACFQO7_00500</name>
</gene>
<feature type="transmembrane region" description="Helical" evidence="1">
    <location>
        <begin position="55"/>
        <end position="75"/>
    </location>
</feature>
<keyword evidence="3" id="KW-1185">Reference proteome</keyword>
<dbReference type="RefSeq" id="WP_376804449.1">
    <property type="nucleotide sequence ID" value="NZ_JBHTAC010000001.1"/>
</dbReference>
<evidence type="ECO:0000313" key="3">
    <source>
        <dbReference type="Proteomes" id="UP001596392"/>
    </source>
</evidence>
<sequence length="292" mass="32171">MAAGEKRRRELTPRGLSAISMGYLMLLLMLVWGYFKFHDYLLNSKAPLIYDPRHMLYIAWYGALGGVMANFTGLLRHREKWNPAWNLWYAARPWTSSIVGVIGYLIYISIVQASLSFDDENNPPRVLGYVIAFAIGYREDLFRDLLQRVFELIASAGGADTQAPSVPPDFKGGIGDDGRHAVLTWGHATDNVAVSTYNLYRDRRLLATVKVRPPAVEHSGERIRFADYTLGCGAEPSSHSYAVTAVDAAGNESILAGPIQIMFPGDCEWRQPADAAGVSVLTPGQPAPSKGH</sequence>
<name>A0ABW2GLM4_9ACTN</name>
<protein>
    <recommendedName>
        <fullName evidence="4">Fibronectin type-III domain-containing protein</fullName>
    </recommendedName>
</protein>
<evidence type="ECO:0000256" key="1">
    <source>
        <dbReference type="SAM" id="Phobius"/>
    </source>
</evidence>
<dbReference type="InterPro" id="IPR013783">
    <property type="entry name" value="Ig-like_fold"/>
</dbReference>
<reference evidence="3" key="1">
    <citation type="journal article" date="2019" name="Int. J. Syst. Evol. Microbiol.">
        <title>The Global Catalogue of Microorganisms (GCM) 10K type strain sequencing project: providing services to taxonomists for standard genome sequencing and annotation.</title>
        <authorList>
            <consortium name="The Broad Institute Genomics Platform"/>
            <consortium name="The Broad Institute Genome Sequencing Center for Infectious Disease"/>
            <person name="Wu L."/>
            <person name="Ma J."/>
        </authorList>
    </citation>
    <scope>NUCLEOTIDE SEQUENCE [LARGE SCALE GENOMIC DNA]</scope>
    <source>
        <strain evidence="3">CGMCC 1.9106</strain>
    </source>
</reference>
<accession>A0ABW2GLM4</accession>
<keyword evidence="1" id="KW-0472">Membrane</keyword>
<organism evidence="2 3">
    <name type="scientific">Catellatospora aurea</name>
    <dbReference type="NCBI Taxonomy" id="1337874"/>
    <lineage>
        <taxon>Bacteria</taxon>
        <taxon>Bacillati</taxon>
        <taxon>Actinomycetota</taxon>
        <taxon>Actinomycetes</taxon>
        <taxon>Micromonosporales</taxon>
        <taxon>Micromonosporaceae</taxon>
        <taxon>Catellatospora</taxon>
    </lineage>
</organism>
<keyword evidence="1" id="KW-1133">Transmembrane helix</keyword>
<dbReference type="Gene3D" id="2.60.40.10">
    <property type="entry name" value="Immunoglobulins"/>
    <property type="match status" value="1"/>
</dbReference>
<evidence type="ECO:0000313" key="2">
    <source>
        <dbReference type="EMBL" id="MFC7240945.1"/>
    </source>
</evidence>
<proteinExistence type="predicted"/>